<accession>A0A2T4C0T3</accession>
<evidence type="ECO:0008006" key="4">
    <source>
        <dbReference type="Google" id="ProtNLM"/>
    </source>
</evidence>
<dbReference type="Proteomes" id="UP000240760">
    <property type="component" value="Unassembled WGS sequence"/>
</dbReference>
<feature type="non-terminal residue" evidence="2">
    <location>
        <position position="138"/>
    </location>
</feature>
<protein>
    <recommendedName>
        <fullName evidence="4">Secreted protein</fullName>
    </recommendedName>
</protein>
<keyword evidence="1" id="KW-0732">Signal</keyword>
<organism evidence="2 3">
    <name type="scientific">Trichoderma longibrachiatum ATCC 18648</name>
    <dbReference type="NCBI Taxonomy" id="983965"/>
    <lineage>
        <taxon>Eukaryota</taxon>
        <taxon>Fungi</taxon>
        <taxon>Dikarya</taxon>
        <taxon>Ascomycota</taxon>
        <taxon>Pezizomycotina</taxon>
        <taxon>Sordariomycetes</taxon>
        <taxon>Hypocreomycetidae</taxon>
        <taxon>Hypocreales</taxon>
        <taxon>Hypocreaceae</taxon>
        <taxon>Trichoderma</taxon>
    </lineage>
</organism>
<keyword evidence="3" id="KW-1185">Reference proteome</keyword>
<name>A0A2T4C0T3_TRILO</name>
<sequence length="138" mass="16176">MLFGRKIFLNFLFLLTFLTHARLLWTIHSLHSQICSLHGIIAVRAHQKQVANTNMGRVEEYATLVNNTRDDLLERATLHLGRRDAFRQRETYRELPTCEVRRRCSRRHWLYMLAPLTSICHSSRAWTIAMLSPVDDGT</sequence>
<evidence type="ECO:0000313" key="2">
    <source>
        <dbReference type="EMBL" id="PTB75172.1"/>
    </source>
</evidence>
<feature type="signal peptide" evidence="1">
    <location>
        <begin position="1"/>
        <end position="23"/>
    </location>
</feature>
<reference evidence="2 3" key="1">
    <citation type="submission" date="2016-07" db="EMBL/GenBank/DDBJ databases">
        <title>Multiple horizontal gene transfer events from other fungi enriched the ability of initially mycotrophic Trichoderma (Ascomycota) to feed on dead plant biomass.</title>
        <authorList>
            <consortium name="DOE Joint Genome Institute"/>
            <person name="Aerts A."/>
            <person name="Atanasova L."/>
            <person name="Chenthamara K."/>
            <person name="Zhang J."/>
            <person name="Grujic M."/>
            <person name="Henrissat B."/>
            <person name="Kuo A."/>
            <person name="Salamov A."/>
            <person name="Lipzen A."/>
            <person name="Labutti K."/>
            <person name="Barry K."/>
            <person name="Miao Y."/>
            <person name="Rahimi M.J."/>
            <person name="Shen Q."/>
            <person name="Grigoriev I.V."/>
            <person name="Kubicek C.P."/>
            <person name="Druzhinina I.S."/>
        </authorList>
    </citation>
    <scope>NUCLEOTIDE SEQUENCE [LARGE SCALE GENOMIC DNA]</scope>
    <source>
        <strain evidence="2 3">ATCC 18648</strain>
    </source>
</reference>
<evidence type="ECO:0000256" key="1">
    <source>
        <dbReference type="SAM" id="SignalP"/>
    </source>
</evidence>
<proteinExistence type="predicted"/>
<dbReference type="EMBL" id="KZ679134">
    <property type="protein sequence ID" value="PTB75172.1"/>
    <property type="molecule type" value="Genomic_DNA"/>
</dbReference>
<evidence type="ECO:0000313" key="3">
    <source>
        <dbReference type="Proteomes" id="UP000240760"/>
    </source>
</evidence>
<feature type="chain" id="PRO_5015628942" description="Secreted protein" evidence="1">
    <location>
        <begin position="24"/>
        <end position="138"/>
    </location>
</feature>
<gene>
    <name evidence="2" type="ORF">M440DRAFT_1402731</name>
</gene>
<dbReference type="AlphaFoldDB" id="A0A2T4C0T3"/>